<dbReference type="HOGENOM" id="CLU_3049006_0_0_6"/>
<keyword evidence="2" id="KW-1185">Reference proteome</keyword>
<evidence type="ECO:0000313" key="2">
    <source>
        <dbReference type="Proteomes" id="UP000002964"/>
    </source>
</evidence>
<dbReference type="EMBL" id="JH603169">
    <property type="protein sequence ID" value="EIC22348.1"/>
    <property type="molecule type" value="Genomic_DNA"/>
</dbReference>
<evidence type="ECO:0000313" key="1">
    <source>
        <dbReference type="EMBL" id="EIC22348.1"/>
    </source>
</evidence>
<accession>H8Z0K7</accession>
<dbReference type="STRING" id="631362.Thi970DRAFT_02604"/>
<reference evidence="2" key="1">
    <citation type="submission" date="2011-06" db="EMBL/GenBank/DDBJ databases">
        <authorList>
            <consortium name="US DOE Joint Genome Institute (JGI-PGF)"/>
            <person name="Lucas S."/>
            <person name="Han J."/>
            <person name="Lapidus A."/>
            <person name="Cheng J.-F."/>
            <person name="Goodwin L."/>
            <person name="Pitluck S."/>
            <person name="Peters L."/>
            <person name="Land M.L."/>
            <person name="Hauser L."/>
            <person name="Vogl K."/>
            <person name="Liu Z."/>
            <person name="Overmann J."/>
            <person name="Frigaard N.-U."/>
            <person name="Bryant D.A."/>
            <person name="Woyke T.J."/>
        </authorList>
    </citation>
    <scope>NUCLEOTIDE SEQUENCE [LARGE SCALE GENOMIC DNA]</scope>
    <source>
        <strain evidence="2">970</strain>
    </source>
</reference>
<reference evidence="1 2" key="2">
    <citation type="submission" date="2011-11" db="EMBL/GenBank/DDBJ databases">
        <authorList>
            <consortium name="US DOE Joint Genome Institute"/>
            <person name="Lucas S."/>
            <person name="Han J."/>
            <person name="Lapidus A."/>
            <person name="Cheng J.-F."/>
            <person name="Goodwin L."/>
            <person name="Pitluck S."/>
            <person name="Peters L."/>
            <person name="Ovchinnikova G."/>
            <person name="Zhang X."/>
            <person name="Detter J.C."/>
            <person name="Han C."/>
            <person name="Tapia R."/>
            <person name="Land M."/>
            <person name="Hauser L."/>
            <person name="Kyrpides N."/>
            <person name="Ivanova N."/>
            <person name="Pagani I."/>
            <person name="Vogl K."/>
            <person name="Liu Z."/>
            <person name="Overmann J."/>
            <person name="Frigaard N.-U."/>
            <person name="Bryant D."/>
            <person name="Woyke T."/>
        </authorList>
    </citation>
    <scope>NUCLEOTIDE SEQUENCE [LARGE SCALE GENOMIC DNA]</scope>
    <source>
        <strain evidence="1 2">970</strain>
    </source>
</reference>
<name>H8Z0K7_9GAMM</name>
<protein>
    <submittedName>
        <fullName evidence="1">Uncharacterized protein</fullName>
    </submittedName>
</protein>
<sequence length="54" mass="5878">MSGRLEYRLPTIRSPGGNTTSFKHSILDAVNRKMQATCLIARNCVLVADLVGSD</sequence>
<organism evidence="1 2">
    <name type="scientific">Thiorhodovibrio frisius</name>
    <dbReference type="NCBI Taxonomy" id="631362"/>
    <lineage>
        <taxon>Bacteria</taxon>
        <taxon>Pseudomonadati</taxon>
        <taxon>Pseudomonadota</taxon>
        <taxon>Gammaproteobacteria</taxon>
        <taxon>Chromatiales</taxon>
        <taxon>Chromatiaceae</taxon>
        <taxon>Thiorhodovibrio</taxon>
    </lineage>
</organism>
<dbReference type="Proteomes" id="UP000002964">
    <property type="component" value="Unassembled WGS sequence"/>
</dbReference>
<dbReference type="AlphaFoldDB" id="H8Z0K7"/>
<gene>
    <name evidence="1" type="ORF">Thi970DRAFT_02604</name>
</gene>
<proteinExistence type="predicted"/>